<keyword evidence="1" id="KW-0547">Nucleotide-binding</keyword>
<evidence type="ECO:0000313" key="3">
    <source>
        <dbReference type="Proteomes" id="UP000192223"/>
    </source>
</evidence>
<dbReference type="GO" id="GO:0005524">
    <property type="term" value="F:ATP binding"/>
    <property type="evidence" value="ECO:0007669"/>
    <property type="project" value="UniProtKB-KW"/>
</dbReference>
<dbReference type="KEGG" id="apln:112905352"/>
<evidence type="ECO:0000256" key="1">
    <source>
        <dbReference type="ARBA" id="ARBA00022741"/>
    </source>
</evidence>
<dbReference type="Gene3D" id="3.40.50.300">
    <property type="entry name" value="P-loop containing nucleotide triphosphate hydrolases"/>
    <property type="match status" value="1"/>
</dbReference>
<name>A0A7F5RBI4_AGRPL</name>
<evidence type="ECO:0000256" key="2">
    <source>
        <dbReference type="ARBA" id="ARBA00022840"/>
    </source>
</evidence>
<accession>A0A7F5RBI4</accession>
<organism evidence="3 4">
    <name type="scientific">Agrilus planipennis</name>
    <name type="common">Emerald ash borer</name>
    <name type="synonym">Agrilus marcopoli</name>
    <dbReference type="NCBI Taxonomy" id="224129"/>
    <lineage>
        <taxon>Eukaryota</taxon>
        <taxon>Metazoa</taxon>
        <taxon>Ecdysozoa</taxon>
        <taxon>Arthropoda</taxon>
        <taxon>Hexapoda</taxon>
        <taxon>Insecta</taxon>
        <taxon>Pterygota</taxon>
        <taxon>Neoptera</taxon>
        <taxon>Endopterygota</taxon>
        <taxon>Coleoptera</taxon>
        <taxon>Polyphaga</taxon>
        <taxon>Elateriformia</taxon>
        <taxon>Buprestoidea</taxon>
        <taxon>Buprestidae</taxon>
        <taxon>Agrilinae</taxon>
        <taxon>Agrilus</taxon>
    </lineage>
</organism>
<dbReference type="InParanoid" id="A0A7F5RBI4"/>
<dbReference type="CDD" id="cd02022">
    <property type="entry name" value="DPCK"/>
    <property type="match status" value="1"/>
</dbReference>
<protein>
    <submittedName>
        <fullName evidence="4">Bifunctional coenzyme A synthase-like</fullName>
    </submittedName>
</protein>
<dbReference type="Pfam" id="PF01121">
    <property type="entry name" value="CoaE"/>
    <property type="match status" value="1"/>
</dbReference>
<dbReference type="OrthoDB" id="330671at2759"/>
<proteinExistence type="predicted"/>
<dbReference type="AlphaFoldDB" id="A0A7F5RBI4"/>
<keyword evidence="3" id="KW-1185">Reference proteome</keyword>
<dbReference type="GO" id="GO:0015937">
    <property type="term" value="P:coenzyme A biosynthetic process"/>
    <property type="evidence" value="ECO:0007669"/>
    <property type="project" value="InterPro"/>
</dbReference>
<gene>
    <name evidence="4" type="primary">LOC112905352</name>
</gene>
<dbReference type="PANTHER" id="PTHR10695:SF46">
    <property type="entry name" value="BIFUNCTIONAL COENZYME A SYNTHASE-RELATED"/>
    <property type="match status" value="1"/>
</dbReference>
<dbReference type="RefSeq" id="XP_025833338.1">
    <property type="nucleotide sequence ID" value="XM_025977553.1"/>
</dbReference>
<dbReference type="PANTHER" id="PTHR10695">
    <property type="entry name" value="DEPHOSPHO-COA KINASE-RELATED"/>
    <property type="match status" value="1"/>
</dbReference>
<reference evidence="4" key="1">
    <citation type="submission" date="2025-08" db="UniProtKB">
        <authorList>
            <consortium name="RefSeq"/>
        </authorList>
    </citation>
    <scope>IDENTIFICATION</scope>
    <source>
        <tissue evidence="4">Entire body</tissue>
    </source>
</reference>
<feature type="non-terminal residue" evidence="4">
    <location>
        <position position="1"/>
    </location>
</feature>
<dbReference type="Proteomes" id="UP000192223">
    <property type="component" value="Unplaced"/>
</dbReference>
<dbReference type="GeneID" id="112905352"/>
<dbReference type="GO" id="GO:0004140">
    <property type="term" value="F:dephospho-CoA kinase activity"/>
    <property type="evidence" value="ECO:0007669"/>
    <property type="project" value="InterPro"/>
</dbReference>
<keyword evidence="2" id="KW-0067">ATP-binding</keyword>
<dbReference type="PROSITE" id="PS51219">
    <property type="entry name" value="DPCK"/>
    <property type="match status" value="1"/>
</dbReference>
<dbReference type="InterPro" id="IPR027417">
    <property type="entry name" value="P-loop_NTPase"/>
</dbReference>
<dbReference type="InterPro" id="IPR001977">
    <property type="entry name" value="Depp_CoAkinase"/>
</dbReference>
<evidence type="ECO:0000313" key="4">
    <source>
        <dbReference type="RefSeq" id="XP_025833338.1"/>
    </source>
</evidence>
<dbReference type="SUPFAM" id="SSF52540">
    <property type="entry name" value="P-loop containing nucleoside triphosphate hydrolases"/>
    <property type="match status" value="1"/>
</dbReference>
<sequence>SDPAKLDKLNSLVWPALADEVNELIKSSSTDIVIVEAAILIKAGWEYMCHEIWASIVPPEEAVKRISERNNLTPEQAKQRIDAQPPNKNYVEAANVVFCTLWPEDFTRSQVDKAWNLLKNRLP</sequence>